<name>B8I5Y9_RUMCH</name>
<sequence length="314" mass="35051" precursor="true">MLYKRYFKPAIIFMFVFTYTILPFATGESLSANDVNKDHLQTSIKQCENNGNGQEEGLKNPSKSGTTFYVPWEGSENFLSCQSKNGTPIMMVAYQTVLRDPLPGEEENVHLAARLLAGTVVKPGEVFSQNNKIGPYVIARGFKKGPTYIGTKLTTTIGGGVCKMASTLYNVAILSNLPVVERHAHSMPVPYVPYGQDATVSYGNKDLKFKNDTSSPIMIWAQGVDNILYVAFYSSTKPPEVEWHHEMLKLIKADKVYKMSSTLPKGREKLLMEGMDGAIVKSWVTVKNPDGTVIKRDLRKSYYNPMPHVYEKGK</sequence>
<dbReference type="KEGG" id="cce:Ccel_0423"/>
<protein>
    <submittedName>
        <fullName evidence="1">VanW family protein</fullName>
    </submittedName>
</protein>
<dbReference type="EMBL" id="CP001348">
    <property type="protein sequence ID" value="ACL74806.1"/>
    <property type="molecule type" value="Genomic_DNA"/>
</dbReference>
<organism evidence="1 2">
    <name type="scientific">Ruminiclostridium cellulolyticum (strain ATCC 35319 / DSM 5812 / JCM 6584 / H10)</name>
    <name type="common">Clostridium cellulolyticum</name>
    <dbReference type="NCBI Taxonomy" id="394503"/>
    <lineage>
        <taxon>Bacteria</taxon>
        <taxon>Bacillati</taxon>
        <taxon>Bacillota</taxon>
        <taxon>Clostridia</taxon>
        <taxon>Eubacteriales</taxon>
        <taxon>Oscillospiraceae</taxon>
        <taxon>Ruminiclostridium</taxon>
    </lineage>
</organism>
<dbReference type="eggNOG" id="COG2720">
    <property type="taxonomic scope" value="Bacteria"/>
</dbReference>
<keyword evidence="2" id="KW-1185">Reference proteome</keyword>
<dbReference type="InterPro" id="IPR052913">
    <property type="entry name" value="Glycopeptide_resist_protein"/>
</dbReference>
<dbReference type="PANTHER" id="PTHR35788">
    <property type="entry name" value="EXPORTED PROTEIN-RELATED"/>
    <property type="match status" value="1"/>
</dbReference>
<reference evidence="1 2" key="1">
    <citation type="submission" date="2009-01" db="EMBL/GenBank/DDBJ databases">
        <title>Complete sequence of Clostridium cellulolyticum H10.</title>
        <authorList>
            <consortium name="US DOE Joint Genome Institute"/>
            <person name="Lucas S."/>
            <person name="Copeland A."/>
            <person name="Lapidus A."/>
            <person name="Glavina del Rio T."/>
            <person name="Dalin E."/>
            <person name="Tice H."/>
            <person name="Bruce D."/>
            <person name="Goodwin L."/>
            <person name="Pitluck S."/>
            <person name="Chertkov O."/>
            <person name="Saunders E."/>
            <person name="Brettin T."/>
            <person name="Detter J.C."/>
            <person name="Han C."/>
            <person name="Larimer F."/>
            <person name="Land M."/>
            <person name="Hauser L."/>
            <person name="Kyrpides N."/>
            <person name="Ivanova N."/>
            <person name="Zhou J."/>
            <person name="Richardson P."/>
        </authorList>
    </citation>
    <scope>NUCLEOTIDE SEQUENCE [LARGE SCALE GENOMIC DNA]</scope>
    <source>
        <strain evidence="2">ATCC 35319 / DSM 5812 / JCM 6584 / H10</strain>
    </source>
</reference>
<accession>B8I5Y9</accession>
<evidence type="ECO:0000313" key="2">
    <source>
        <dbReference type="Proteomes" id="UP000001349"/>
    </source>
</evidence>
<dbReference type="Pfam" id="PF04294">
    <property type="entry name" value="VanW"/>
    <property type="match status" value="1"/>
</dbReference>
<dbReference type="InterPro" id="IPR007391">
    <property type="entry name" value="Vancomycin_resist_VanW"/>
</dbReference>
<dbReference type="PANTHER" id="PTHR35788:SF1">
    <property type="entry name" value="EXPORTED PROTEIN"/>
    <property type="match status" value="1"/>
</dbReference>
<proteinExistence type="predicted"/>
<dbReference type="HOGENOM" id="CLU_075501_0_0_9"/>
<dbReference type="Proteomes" id="UP000001349">
    <property type="component" value="Chromosome"/>
</dbReference>
<dbReference type="STRING" id="394503.Ccel_0423"/>
<dbReference type="AlphaFoldDB" id="B8I5Y9"/>
<evidence type="ECO:0000313" key="1">
    <source>
        <dbReference type="EMBL" id="ACL74806.1"/>
    </source>
</evidence>
<dbReference type="RefSeq" id="WP_012634868.1">
    <property type="nucleotide sequence ID" value="NC_011898.1"/>
</dbReference>
<gene>
    <name evidence="1" type="ordered locus">Ccel_0423</name>
</gene>